<evidence type="ECO:0000313" key="2">
    <source>
        <dbReference type="EMBL" id="AGC02382.1"/>
    </source>
</evidence>
<dbReference type="KEGG" id="vg:14446121"/>
<keyword evidence="3" id="KW-1185">Reference proteome</keyword>
<dbReference type="RefSeq" id="YP_007354818.1">
    <property type="nucleotide sequence ID" value="NC_020104.1"/>
</dbReference>
<keyword evidence="1" id="KW-0677">Repeat</keyword>
<protein>
    <submittedName>
        <fullName evidence="2">FNIP repeat-containing protein</fullName>
    </submittedName>
</protein>
<dbReference type="InterPro" id="IPR051251">
    <property type="entry name" value="STK_FNIP-Repeat"/>
</dbReference>
<dbReference type="InterPro" id="IPR008615">
    <property type="entry name" value="FNIP"/>
</dbReference>
<organism evidence="2 3">
    <name type="scientific">Acanthamoeba polyphaga moumouvirus</name>
    <dbReference type="NCBI Taxonomy" id="1269028"/>
    <lineage>
        <taxon>Viruses</taxon>
        <taxon>Varidnaviria</taxon>
        <taxon>Bamfordvirae</taxon>
        <taxon>Nucleocytoviricota</taxon>
        <taxon>Megaviricetes</taxon>
        <taxon>Imitervirales</taxon>
        <taxon>Mimiviridae</taxon>
        <taxon>Megamimivirinae</taxon>
        <taxon>Moumouvirus</taxon>
    </lineage>
</organism>
<name>L7RDE7_9VIRU</name>
<proteinExistence type="predicted"/>
<dbReference type="PANTHER" id="PTHR32134">
    <property type="entry name" value="FNIP REPEAT-CONTAINING PROTEIN"/>
    <property type="match status" value="1"/>
</dbReference>
<evidence type="ECO:0000313" key="3">
    <source>
        <dbReference type="Proteomes" id="UP000201640"/>
    </source>
</evidence>
<sequence>MLDIICDDIIFYLLQFLEDKDKINLCDTSKRLSLFKKNFVFDEIYDYYDIINTSYGKFTKIKYYAHTINIPDGITHLIFRDRFNESVKNCIPKTVTHITFGKTFNQSLEGCLSDNIQYLKFDSHFNRPINGCIPKSVKYLEFGFFSINP</sequence>
<dbReference type="PANTHER" id="PTHR32134:SF92">
    <property type="entry name" value="FNIP REPEAT-CONTAINING PROTEIN"/>
    <property type="match status" value="1"/>
</dbReference>
<dbReference type="EMBL" id="JX962719">
    <property type="protein sequence ID" value="AGC02382.1"/>
    <property type="molecule type" value="Genomic_DNA"/>
</dbReference>
<reference evidence="2 3" key="1">
    <citation type="journal article" date="2012" name="Genome Biol. Evol.">
        <title>Related Giant Viruses in Distant Locations and Different Habitats: Acanthamoeba polyphaga moumouvirus Represents a Third Lineage of the Mimiviridae That Is Close to the Megavirus Lineage.</title>
        <authorList>
            <person name="Yoosuf N."/>
            <person name="Yutin N."/>
            <person name="Colson P."/>
            <person name="Shabalina S.A."/>
            <person name="Pagnier I."/>
            <person name="Robert C."/>
            <person name="Azza S."/>
            <person name="Klose T."/>
            <person name="Wong J."/>
            <person name="Rossmann M.G."/>
            <person name="La Scola B."/>
            <person name="Raoult D."/>
            <person name="Koonin E.V."/>
        </authorList>
    </citation>
    <scope>NUCLEOTIDE SEQUENCE [LARGE SCALE GENOMIC DNA]</scope>
    <source>
        <strain evidence="2 3">M10A</strain>
    </source>
</reference>
<accession>L7RDE7</accession>
<evidence type="ECO:0000256" key="1">
    <source>
        <dbReference type="ARBA" id="ARBA00022737"/>
    </source>
</evidence>
<dbReference type="GeneID" id="14446121"/>
<gene>
    <name evidence="2" type="ORF">Moumou_00867</name>
</gene>
<dbReference type="Pfam" id="PF05725">
    <property type="entry name" value="FNIP"/>
    <property type="match status" value="2"/>
</dbReference>
<dbReference type="Proteomes" id="UP000201640">
    <property type="component" value="Segment"/>
</dbReference>